<evidence type="ECO:0000256" key="3">
    <source>
        <dbReference type="ARBA" id="ARBA00022777"/>
    </source>
</evidence>
<accession>A0A5C1Q9U3</accession>
<dbReference type="InterPro" id="IPR052028">
    <property type="entry name" value="HipA_Ser/Thr_kinase"/>
</dbReference>
<organism evidence="5 6">
    <name type="scientific">Thiospirochaeta perfilievii</name>
    <dbReference type="NCBI Taxonomy" id="252967"/>
    <lineage>
        <taxon>Bacteria</taxon>
        <taxon>Pseudomonadati</taxon>
        <taxon>Spirochaetota</taxon>
        <taxon>Spirochaetia</taxon>
        <taxon>Spirochaetales</taxon>
        <taxon>Spirochaetaceae</taxon>
        <taxon>Thiospirochaeta</taxon>
    </lineage>
</organism>
<dbReference type="PANTHER" id="PTHR37419">
    <property type="entry name" value="SERINE/THREONINE-PROTEIN KINASE TOXIN HIPA"/>
    <property type="match status" value="1"/>
</dbReference>
<dbReference type="PANTHER" id="PTHR37419:SF6">
    <property type="entry name" value="KINASE HI_0665-RELATED"/>
    <property type="match status" value="1"/>
</dbReference>
<sequence length="324" mass="37193">MICRLTLENIDKETKIRKIEKDFFGKFRPIYKLNFSRKEFFTKGIKFTNGMSISGVQQKLSLILNSDNEFEIVTIGGEYILKPSPESFPYAAENEQCAMSLSRFLGIDTALSANIQFLDEEEVYITKRYDRNNGEKIHQEDLAQAFNIKSQNKYNKSYEEALILVRKMCGGKLSVVKELFNRIVFAYLIGNDDMHLKNISLIKYKDNKTAFYDGLTPNYDQLLVHAFPNPSTIGVLALDLTKAEDDGIYSDSFNKYGFYTGSDFYLLGELVGIRKPVIKKILENFINNKNGIIEIINHSFMPKEMKLKAKNLIIDRLKAISIIT</sequence>
<evidence type="ECO:0000256" key="2">
    <source>
        <dbReference type="ARBA" id="ARBA00022679"/>
    </source>
</evidence>
<comment type="similarity">
    <text evidence="1">Belongs to the HipA Ser/Thr kinase family.</text>
</comment>
<evidence type="ECO:0000313" key="5">
    <source>
        <dbReference type="EMBL" id="QEN03414.1"/>
    </source>
</evidence>
<evidence type="ECO:0000313" key="6">
    <source>
        <dbReference type="Proteomes" id="UP000323824"/>
    </source>
</evidence>
<dbReference type="InterPro" id="IPR012893">
    <property type="entry name" value="HipA-like_C"/>
</dbReference>
<feature type="domain" description="HipA-like C-terminal" evidence="4">
    <location>
        <begin position="51"/>
        <end position="246"/>
    </location>
</feature>
<dbReference type="OrthoDB" id="9805913at2"/>
<name>A0A5C1Q9U3_9SPIO</name>
<keyword evidence="2" id="KW-0808">Transferase</keyword>
<gene>
    <name evidence="5" type="ORF">EW093_01415</name>
</gene>
<evidence type="ECO:0000259" key="4">
    <source>
        <dbReference type="Pfam" id="PF07804"/>
    </source>
</evidence>
<protein>
    <submittedName>
        <fullName evidence="5">Type II toxin-antitoxin system HipA family toxin</fullName>
    </submittedName>
</protein>
<evidence type="ECO:0000256" key="1">
    <source>
        <dbReference type="ARBA" id="ARBA00010164"/>
    </source>
</evidence>
<reference evidence="5 6" key="1">
    <citation type="submission" date="2019-02" db="EMBL/GenBank/DDBJ databases">
        <authorList>
            <person name="Fomenkov A."/>
            <person name="Dubinina G."/>
            <person name="Grabovich M."/>
            <person name="Vincze T."/>
            <person name="Roberts R.J."/>
        </authorList>
    </citation>
    <scope>NUCLEOTIDE SEQUENCE [LARGE SCALE GENOMIC DNA]</scope>
    <source>
        <strain evidence="5 6">P</strain>
    </source>
</reference>
<dbReference type="Gene3D" id="1.10.1070.20">
    <property type="match status" value="1"/>
</dbReference>
<dbReference type="RefSeq" id="WP_149566673.1">
    <property type="nucleotide sequence ID" value="NZ_CP035807.1"/>
</dbReference>
<dbReference type="AlphaFoldDB" id="A0A5C1Q9U3"/>
<dbReference type="GO" id="GO:0005829">
    <property type="term" value="C:cytosol"/>
    <property type="evidence" value="ECO:0007669"/>
    <property type="project" value="TreeGrafter"/>
</dbReference>
<dbReference type="KEGG" id="sper:EW093_01415"/>
<proteinExistence type="inferred from homology"/>
<dbReference type="EMBL" id="CP035807">
    <property type="protein sequence ID" value="QEN03414.1"/>
    <property type="molecule type" value="Genomic_DNA"/>
</dbReference>
<dbReference type="Proteomes" id="UP000323824">
    <property type="component" value="Chromosome"/>
</dbReference>
<keyword evidence="6" id="KW-1185">Reference proteome</keyword>
<dbReference type="GO" id="GO:0004674">
    <property type="term" value="F:protein serine/threonine kinase activity"/>
    <property type="evidence" value="ECO:0007669"/>
    <property type="project" value="TreeGrafter"/>
</dbReference>
<reference evidence="5 6" key="2">
    <citation type="submission" date="2019-09" db="EMBL/GenBank/DDBJ databases">
        <title>Complete Genome Sequence and Methylome Analysis of free living Spirochaetas.</title>
        <authorList>
            <person name="Leshcheva N."/>
            <person name="Mikheeva N."/>
        </authorList>
    </citation>
    <scope>NUCLEOTIDE SEQUENCE [LARGE SCALE GENOMIC DNA]</scope>
    <source>
        <strain evidence="5 6">P</strain>
    </source>
</reference>
<keyword evidence="3" id="KW-0418">Kinase</keyword>
<dbReference type="Pfam" id="PF07804">
    <property type="entry name" value="HipA_C"/>
    <property type="match status" value="1"/>
</dbReference>